<keyword evidence="2" id="KW-1133">Transmembrane helix</keyword>
<dbReference type="EMBL" id="JBBXMP010000312">
    <property type="protein sequence ID" value="KAL0058456.1"/>
    <property type="molecule type" value="Genomic_DNA"/>
</dbReference>
<feature type="compositionally biased region" description="Basic and acidic residues" evidence="1">
    <location>
        <begin position="72"/>
        <end position="92"/>
    </location>
</feature>
<reference evidence="3 4" key="1">
    <citation type="submission" date="2024-05" db="EMBL/GenBank/DDBJ databases">
        <title>A draft genome resource for the thread blight pathogen Marasmius tenuissimus strain MS-2.</title>
        <authorList>
            <person name="Yulfo-Soto G.E."/>
            <person name="Baruah I.K."/>
            <person name="Amoako-Attah I."/>
            <person name="Bukari Y."/>
            <person name="Meinhardt L.W."/>
            <person name="Bailey B.A."/>
            <person name="Cohen S.P."/>
        </authorList>
    </citation>
    <scope>NUCLEOTIDE SEQUENCE [LARGE SCALE GENOMIC DNA]</scope>
    <source>
        <strain evidence="3 4">MS-2</strain>
    </source>
</reference>
<keyword evidence="2" id="KW-0812">Transmembrane</keyword>
<keyword evidence="2" id="KW-0472">Membrane</keyword>
<evidence type="ECO:0000256" key="1">
    <source>
        <dbReference type="SAM" id="MobiDB-lite"/>
    </source>
</evidence>
<feature type="compositionally biased region" description="Basic and acidic residues" evidence="1">
    <location>
        <begin position="102"/>
        <end position="111"/>
    </location>
</feature>
<accession>A0ABR2ZC26</accession>
<evidence type="ECO:0000256" key="2">
    <source>
        <dbReference type="SAM" id="Phobius"/>
    </source>
</evidence>
<proteinExistence type="predicted"/>
<dbReference type="Proteomes" id="UP001437256">
    <property type="component" value="Unassembled WGS sequence"/>
</dbReference>
<feature type="region of interest" description="Disordered" evidence="1">
    <location>
        <begin position="1"/>
        <end position="121"/>
    </location>
</feature>
<organism evidence="3 4">
    <name type="scientific">Marasmius tenuissimus</name>
    <dbReference type="NCBI Taxonomy" id="585030"/>
    <lineage>
        <taxon>Eukaryota</taxon>
        <taxon>Fungi</taxon>
        <taxon>Dikarya</taxon>
        <taxon>Basidiomycota</taxon>
        <taxon>Agaricomycotina</taxon>
        <taxon>Agaricomycetes</taxon>
        <taxon>Agaricomycetidae</taxon>
        <taxon>Agaricales</taxon>
        <taxon>Marasmiineae</taxon>
        <taxon>Marasmiaceae</taxon>
        <taxon>Marasmius</taxon>
    </lineage>
</organism>
<sequence length="222" mass="24553">MEAINGSEDVADQLRQPVQSSARSTGCAVRACQHDQGLKLKGDQRSNVEPRHMASTSDGTGGVVDDDSMEIDGVHDQGEHARSSDPILDDRSPYNFGPLPAGRKECDHRSEITSNPPFGTTRSTSLDRLRQVVADAEMIRTLRQVSRQMKELRENQINICHASERAENKLDRLELQLGVYHLILAIILALVAVLYLLAMLFLVIVVLGFFPSHFPLIASLRA</sequence>
<comment type="caution">
    <text evidence="3">The sequence shown here is derived from an EMBL/GenBank/DDBJ whole genome shotgun (WGS) entry which is preliminary data.</text>
</comment>
<feature type="transmembrane region" description="Helical" evidence="2">
    <location>
        <begin position="179"/>
        <end position="210"/>
    </location>
</feature>
<protein>
    <submittedName>
        <fullName evidence="3">Uncharacterized protein</fullName>
    </submittedName>
</protein>
<evidence type="ECO:0000313" key="4">
    <source>
        <dbReference type="Proteomes" id="UP001437256"/>
    </source>
</evidence>
<name>A0ABR2ZC26_9AGAR</name>
<gene>
    <name evidence="3" type="ORF">AAF712_014872</name>
</gene>
<keyword evidence="4" id="KW-1185">Reference proteome</keyword>
<feature type="compositionally biased region" description="Basic and acidic residues" evidence="1">
    <location>
        <begin position="32"/>
        <end position="52"/>
    </location>
</feature>
<feature type="compositionally biased region" description="Polar residues" evidence="1">
    <location>
        <begin position="112"/>
        <end position="121"/>
    </location>
</feature>
<evidence type="ECO:0000313" key="3">
    <source>
        <dbReference type="EMBL" id="KAL0058456.1"/>
    </source>
</evidence>